<dbReference type="PANTHER" id="PTHR23501">
    <property type="entry name" value="MAJOR FACILITATOR SUPERFAMILY"/>
    <property type="match status" value="1"/>
</dbReference>
<feature type="transmembrane region" description="Helical" evidence="8">
    <location>
        <begin position="116"/>
        <end position="137"/>
    </location>
</feature>
<dbReference type="FunFam" id="1.20.1720.10:FF:000004">
    <property type="entry name" value="EmrB/QacA family drug resistance transporter"/>
    <property type="match status" value="1"/>
</dbReference>
<dbReference type="PRINTS" id="PR01036">
    <property type="entry name" value="TCRTETB"/>
</dbReference>
<dbReference type="InterPro" id="IPR020846">
    <property type="entry name" value="MFS_dom"/>
</dbReference>
<dbReference type="GO" id="GO:0022857">
    <property type="term" value="F:transmembrane transporter activity"/>
    <property type="evidence" value="ECO:0007669"/>
    <property type="project" value="InterPro"/>
</dbReference>
<dbReference type="RefSeq" id="WP_425428047.1">
    <property type="nucleotide sequence ID" value="NZ_PVZC01000002.1"/>
</dbReference>
<feature type="transmembrane region" description="Helical" evidence="8">
    <location>
        <begin position="211"/>
        <end position="231"/>
    </location>
</feature>
<dbReference type="EMBL" id="PVZC01000002">
    <property type="protein sequence ID" value="PRY00633.1"/>
    <property type="molecule type" value="Genomic_DNA"/>
</dbReference>
<feature type="transmembrane region" description="Helical" evidence="8">
    <location>
        <begin position="316"/>
        <end position="333"/>
    </location>
</feature>
<evidence type="ECO:0000256" key="6">
    <source>
        <dbReference type="ARBA" id="ARBA00022989"/>
    </source>
</evidence>
<dbReference type="CDD" id="cd17502">
    <property type="entry name" value="MFS_Azr1_MDR_like"/>
    <property type="match status" value="1"/>
</dbReference>
<evidence type="ECO:0000256" key="3">
    <source>
        <dbReference type="ARBA" id="ARBA00022448"/>
    </source>
</evidence>
<keyword evidence="11" id="KW-1185">Reference proteome</keyword>
<dbReference type="AlphaFoldDB" id="A0A2T0Q9V7"/>
<dbReference type="Proteomes" id="UP000237846">
    <property type="component" value="Unassembled WGS sequence"/>
</dbReference>
<organism evidence="10 11">
    <name type="scientific">Allonocardiopsis opalescens</name>
    <dbReference type="NCBI Taxonomy" id="1144618"/>
    <lineage>
        <taxon>Bacteria</taxon>
        <taxon>Bacillati</taxon>
        <taxon>Actinomycetota</taxon>
        <taxon>Actinomycetes</taxon>
        <taxon>Streptosporangiales</taxon>
        <taxon>Allonocardiopsis</taxon>
    </lineage>
</organism>
<keyword evidence="4" id="KW-1003">Cell membrane</keyword>
<dbReference type="PANTHER" id="PTHR23501:SF197">
    <property type="entry name" value="COMD"/>
    <property type="match status" value="1"/>
</dbReference>
<reference evidence="10 11" key="1">
    <citation type="submission" date="2018-03" db="EMBL/GenBank/DDBJ databases">
        <title>Genomic Encyclopedia of Archaeal and Bacterial Type Strains, Phase II (KMG-II): from individual species to whole genera.</title>
        <authorList>
            <person name="Goeker M."/>
        </authorList>
    </citation>
    <scope>NUCLEOTIDE SEQUENCE [LARGE SCALE GENOMIC DNA]</scope>
    <source>
        <strain evidence="10 11">DSM 45601</strain>
    </source>
</reference>
<sequence>MAEHSAPTHQGPHQPAHARQRGVGVVIGTLMLALLLAALDQTIVSTALPTIVSDLGGLNHLSWVVTAYLLATTASTPLWGKLGDQYGRKALFQSAIVIFLVGSALCGLAQDMGQLIAFRALQGLGGGGLITLTQAIVGDVVPPRERGRYQGLFGGVFGGSSVLGPLLGGFFVDELSWRWVFTINLPIGAVALLVISVVLRPTTVRVRHRIDYLGIVLLAAAVTCVVLLTSWGGSTYPWVSPQTIALGAGALVLGTAWWFSARRAAEPVMPLRLFRDPVFRVAAAISFAIGFAMLGSLTFLPLFLQVVHGVSPTMSGVHLLPMVVGMLGASVLSGQVVSRTGRYKVFPILGTACTGVALFLLSHLDENTSTAVMSGYFLVLGIGLGLVMQVLVVVVQNSADYADLGVATSGATFFRSIGSSFGVAVFGTVFSNGLAANIRSATAGHPLPPGFDPSAVQSDASALDALPPDVQAGLLHAYALSIDKVFLSAIPPVAVAFVLALLLKEVPLRRTRDSGDLGSGLAPTPTVRSSIEIIEREVVIFLGREGRLAMYARLARSAGLELSAQSCWLLTRLARLGPVAAADLAGVCGPWAEDARPTAAALAAAGFVRLDEAGGRVELTDIGERTAQRVFDAGRDALVAALAEWQPERHPDLYQVLTEIARELLGDEADARLLAAAHGPDG</sequence>
<feature type="transmembrane region" description="Helical" evidence="8">
    <location>
        <begin position="281"/>
        <end position="304"/>
    </location>
</feature>
<dbReference type="PROSITE" id="PS50850">
    <property type="entry name" value="MFS"/>
    <property type="match status" value="1"/>
</dbReference>
<feature type="transmembrane region" description="Helical" evidence="8">
    <location>
        <begin position="376"/>
        <end position="395"/>
    </location>
</feature>
<comment type="similarity">
    <text evidence="2">Belongs to the major facilitator superfamily. TCR/Tet family.</text>
</comment>
<comment type="subcellular location">
    <subcellularLocation>
        <location evidence="1">Cell membrane</location>
        <topology evidence="1">Multi-pass membrane protein</topology>
    </subcellularLocation>
</comment>
<dbReference type="GO" id="GO:0005886">
    <property type="term" value="C:plasma membrane"/>
    <property type="evidence" value="ECO:0007669"/>
    <property type="project" value="UniProtKB-SubCell"/>
</dbReference>
<comment type="caution">
    <text evidence="10">The sequence shown here is derived from an EMBL/GenBank/DDBJ whole genome shotgun (WGS) entry which is preliminary data.</text>
</comment>
<dbReference type="InterPro" id="IPR036388">
    <property type="entry name" value="WH-like_DNA-bd_sf"/>
</dbReference>
<feature type="transmembrane region" description="Helical" evidence="8">
    <location>
        <begin position="345"/>
        <end position="364"/>
    </location>
</feature>
<protein>
    <submittedName>
        <fullName evidence="10">EmrB/QacA subfamily drug resistance transporter</fullName>
    </submittedName>
</protein>
<dbReference type="InterPro" id="IPR011701">
    <property type="entry name" value="MFS"/>
</dbReference>
<keyword evidence="7 8" id="KW-0472">Membrane</keyword>
<name>A0A2T0Q9V7_9ACTN</name>
<gene>
    <name evidence="10" type="ORF">CLV72_102264</name>
</gene>
<dbReference type="SUPFAM" id="SSF46785">
    <property type="entry name" value="Winged helix' DNA-binding domain"/>
    <property type="match status" value="1"/>
</dbReference>
<dbReference type="Gene3D" id="1.20.1720.10">
    <property type="entry name" value="Multidrug resistance protein D"/>
    <property type="match status" value="1"/>
</dbReference>
<evidence type="ECO:0000256" key="5">
    <source>
        <dbReference type="ARBA" id="ARBA00022692"/>
    </source>
</evidence>
<evidence type="ECO:0000256" key="2">
    <source>
        <dbReference type="ARBA" id="ARBA00007520"/>
    </source>
</evidence>
<feature type="domain" description="Major facilitator superfamily (MFS) profile" evidence="9">
    <location>
        <begin position="26"/>
        <end position="508"/>
    </location>
</feature>
<feature type="transmembrane region" description="Helical" evidence="8">
    <location>
        <begin position="60"/>
        <end position="79"/>
    </location>
</feature>
<evidence type="ECO:0000313" key="11">
    <source>
        <dbReference type="Proteomes" id="UP000237846"/>
    </source>
</evidence>
<keyword evidence="6 8" id="KW-1133">Transmembrane helix</keyword>
<dbReference type="Gene3D" id="1.10.10.10">
    <property type="entry name" value="Winged helix-like DNA-binding domain superfamily/Winged helix DNA-binding domain"/>
    <property type="match status" value="1"/>
</dbReference>
<feature type="transmembrane region" description="Helical" evidence="8">
    <location>
        <begin position="91"/>
        <end position="110"/>
    </location>
</feature>
<keyword evidence="5 8" id="KW-0812">Transmembrane</keyword>
<dbReference type="NCBIfam" id="TIGR00711">
    <property type="entry name" value="efflux_EmrB"/>
    <property type="match status" value="1"/>
</dbReference>
<dbReference type="InterPro" id="IPR004638">
    <property type="entry name" value="EmrB-like"/>
</dbReference>
<feature type="transmembrane region" description="Helical" evidence="8">
    <location>
        <begin position="243"/>
        <end position="260"/>
    </location>
</feature>
<feature type="transmembrane region" description="Helical" evidence="8">
    <location>
        <begin position="416"/>
        <end position="438"/>
    </location>
</feature>
<dbReference type="SUPFAM" id="SSF103473">
    <property type="entry name" value="MFS general substrate transporter"/>
    <property type="match status" value="1"/>
</dbReference>
<dbReference type="InterPro" id="IPR036390">
    <property type="entry name" value="WH_DNA-bd_sf"/>
</dbReference>
<evidence type="ECO:0000256" key="8">
    <source>
        <dbReference type="SAM" id="Phobius"/>
    </source>
</evidence>
<evidence type="ECO:0000256" key="4">
    <source>
        <dbReference type="ARBA" id="ARBA00022475"/>
    </source>
</evidence>
<evidence type="ECO:0000313" key="10">
    <source>
        <dbReference type="EMBL" id="PRY00633.1"/>
    </source>
</evidence>
<dbReference type="Pfam" id="PF07690">
    <property type="entry name" value="MFS_1"/>
    <property type="match status" value="1"/>
</dbReference>
<proteinExistence type="inferred from homology"/>
<feature type="transmembrane region" description="Helical" evidence="8">
    <location>
        <begin position="23"/>
        <end position="48"/>
    </location>
</feature>
<feature type="transmembrane region" description="Helical" evidence="8">
    <location>
        <begin position="149"/>
        <end position="171"/>
    </location>
</feature>
<dbReference type="InterPro" id="IPR036259">
    <property type="entry name" value="MFS_trans_sf"/>
</dbReference>
<dbReference type="Gene3D" id="1.20.1250.20">
    <property type="entry name" value="MFS general substrate transporter like domains"/>
    <property type="match status" value="1"/>
</dbReference>
<evidence type="ECO:0000256" key="7">
    <source>
        <dbReference type="ARBA" id="ARBA00023136"/>
    </source>
</evidence>
<feature type="transmembrane region" description="Helical" evidence="8">
    <location>
        <begin position="177"/>
        <end position="199"/>
    </location>
</feature>
<evidence type="ECO:0000259" key="9">
    <source>
        <dbReference type="PROSITE" id="PS50850"/>
    </source>
</evidence>
<accession>A0A2T0Q9V7</accession>
<keyword evidence="3" id="KW-0813">Transport</keyword>
<feature type="transmembrane region" description="Helical" evidence="8">
    <location>
        <begin position="485"/>
        <end position="503"/>
    </location>
</feature>
<evidence type="ECO:0000256" key="1">
    <source>
        <dbReference type="ARBA" id="ARBA00004651"/>
    </source>
</evidence>